<evidence type="ECO:0000256" key="3">
    <source>
        <dbReference type="ARBA" id="ARBA00023054"/>
    </source>
</evidence>
<accession>A0A8J6B8U5</accession>
<name>A0A8J6B8U5_9EUKA</name>
<dbReference type="GO" id="GO:0003690">
    <property type="term" value="F:double-stranded DNA binding"/>
    <property type="evidence" value="ECO:0007669"/>
    <property type="project" value="InterPro"/>
</dbReference>
<evidence type="ECO:0000256" key="1">
    <source>
        <dbReference type="ARBA" id="ARBA00004123"/>
    </source>
</evidence>
<evidence type="ECO:0000256" key="5">
    <source>
        <dbReference type="PIRNR" id="PIRNR026991"/>
    </source>
</evidence>
<dbReference type="EMBL" id="JAHDYR010000010">
    <property type="protein sequence ID" value="KAG9395579.1"/>
    <property type="molecule type" value="Genomic_DNA"/>
</dbReference>
<proteinExistence type="inferred from homology"/>
<evidence type="ECO:0000256" key="6">
    <source>
        <dbReference type="SAM" id="Coils"/>
    </source>
</evidence>
<gene>
    <name evidence="9" type="ORF">J8273_3161</name>
</gene>
<dbReference type="PIRSF" id="PIRSF026991">
    <property type="entry name" value="Mnd1"/>
    <property type="match status" value="1"/>
</dbReference>
<dbReference type="AlphaFoldDB" id="A0A8J6B8U5"/>
<keyword evidence="10" id="KW-1185">Reference proteome</keyword>
<comment type="subcellular location">
    <subcellularLocation>
        <location evidence="1 5">Nucleus</location>
    </subcellularLocation>
</comment>
<comment type="caution">
    <text evidence="9">The sequence shown here is derived from an EMBL/GenBank/DDBJ whole genome shotgun (WGS) entry which is preliminary data.</text>
</comment>
<keyword evidence="4 5" id="KW-0539">Nucleus</keyword>
<dbReference type="Proteomes" id="UP000717585">
    <property type="component" value="Unassembled WGS sequence"/>
</dbReference>
<dbReference type="InterPro" id="IPR005647">
    <property type="entry name" value="Mnd1"/>
</dbReference>
<feature type="domain" description="Leucine zipper with capping helix" evidence="8">
    <location>
        <begin position="161"/>
        <end position="203"/>
    </location>
</feature>
<feature type="domain" description="Mnd1 HTH" evidence="7">
    <location>
        <begin position="17"/>
        <end position="74"/>
    </location>
</feature>
<comment type="function">
    <text evidence="5">Required for proper homologous chromosome pairing and efficient cross-over and intragenic recombination during meiosis.</text>
</comment>
<dbReference type="InterPro" id="IPR040453">
    <property type="entry name" value="Mnd1_HTH"/>
</dbReference>
<evidence type="ECO:0000313" key="10">
    <source>
        <dbReference type="Proteomes" id="UP000717585"/>
    </source>
</evidence>
<sequence length="215" mass="24033">MPPKGTSKEEKVFKIGQIVQESNDVWNMKELEATIPKKVGISGMQLKDFIQAALDEDVITTEKIGGGRYYFRFPGLAVAETDSKHEAIIAEETELGGRLAETKAKLEQLQAERVVSDDRSAKLAELHALHTREKEINAELKKYAALDPELLHKKSVGRSAALDSVNRWTDNTMTLVSVCKNQFGIDESEIKRAMGVTQDFDFIEEGDLKKLVKVK</sequence>
<evidence type="ECO:0000256" key="4">
    <source>
        <dbReference type="ARBA" id="ARBA00023242"/>
    </source>
</evidence>
<comment type="similarity">
    <text evidence="2 5">Belongs to the MND1 family.</text>
</comment>
<dbReference type="Pfam" id="PF03962">
    <property type="entry name" value="Mnd1"/>
    <property type="match status" value="1"/>
</dbReference>
<reference evidence="9" key="1">
    <citation type="submission" date="2021-05" db="EMBL/GenBank/DDBJ databases">
        <title>A free-living protist that lacks canonical eukaryotic 1 DNA replication and segregation systems.</title>
        <authorList>
            <person name="Salas-Leiva D.E."/>
            <person name="Tromer E.C."/>
            <person name="Curtis B.A."/>
            <person name="Jerlstrom-Hultqvist J."/>
            <person name="Kolisko M."/>
            <person name="Yi Z."/>
            <person name="Salas-Leiva J.S."/>
            <person name="Gallot-Lavallee L."/>
            <person name="Kops G.J.P.L."/>
            <person name="Archibald J.M."/>
            <person name="Simpson A.G.B."/>
            <person name="Roger A.J."/>
        </authorList>
    </citation>
    <scope>NUCLEOTIDE SEQUENCE</scope>
    <source>
        <strain evidence="9">BICM</strain>
    </source>
</reference>
<evidence type="ECO:0000259" key="8">
    <source>
        <dbReference type="Pfam" id="PF18517"/>
    </source>
</evidence>
<dbReference type="OrthoDB" id="273345at2759"/>
<dbReference type="GO" id="GO:0007131">
    <property type="term" value="P:reciprocal meiotic recombination"/>
    <property type="evidence" value="ECO:0007669"/>
    <property type="project" value="InterPro"/>
</dbReference>
<organism evidence="9 10">
    <name type="scientific">Carpediemonas membranifera</name>
    <dbReference type="NCBI Taxonomy" id="201153"/>
    <lineage>
        <taxon>Eukaryota</taxon>
        <taxon>Metamonada</taxon>
        <taxon>Carpediemonas-like organisms</taxon>
        <taxon>Carpediemonas</taxon>
    </lineage>
</organism>
<keyword evidence="3 6" id="KW-0175">Coiled coil</keyword>
<dbReference type="Pfam" id="PF18517">
    <property type="entry name" value="LZ3wCH"/>
    <property type="match status" value="1"/>
</dbReference>
<dbReference type="InterPro" id="IPR040661">
    <property type="entry name" value="LZ3wCH"/>
</dbReference>
<evidence type="ECO:0000256" key="2">
    <source>
        <dbReference type="ARBA" id="ARBA00005981"/>
    </source>
</evidence>
<protein>
    <submittedName>
        <fullName evidence="9">Meiotic nuclear division protein 1</fullName>
    </submittedName>
</protein>
<dbReference type="GO" id="GO:0005634">
    <property type="term" value="C:nucleus"/>
    <property type="evidence" value="ECO:0007669"/>
    <property type="project" value="UniProtKB-SubCell"/>
</dbReference>
<feature type="coiled-coil region" evidence="6">
    <location>
        <begin position="92"/>
        <end position="119"/>
    </location>
</feature>
<evidence type="ECO:0000313" key="9">
    <source>
        <dbReference type="EMBL" id="KAG9395579.1"/>
    </source>
</evidence>
<evidence type="ECO:0000259" key="7">
    <source>
        <dbReference type="Pfam" id="PF03962"/>
    </source>
</evidence>